<comment type="caution">
    <text evidence="4">The sequence shown here is derived from an EMBL/GenBank/DDBJ whole genome shotgun (WGS) entry which is preliminary data.</text>
</comment>
<dbReference type="EC" id="2.3.1.180" evidence="4"/>
<dbReference type="InterPro" id="IPR013747">
    <property type="entry name" value="ACP_syn_III_C"/>
</dbReference>
<dbReference type="Proteomes" id="UP000585638">
    <property type="component" value="Unassembled WGS sequence"/>
</dbReference>
<dbReference type="SUPFAM" id="SSF53901">
    <property type="entry name" value="Thiolase-like"/>
    <property type="match status" value="2"/>
</dbReference>
<gene>
    <name evidence="4" type="ORF">BJ998_007473</name>
</gene>
<dbReference type="RefSeq" id="WP_184867961.1">
    <property type="nucleotide sequence ID" value="NZ_BAAAWY010000101.1"/>
</dbReference>
<dbReference type="PANTHER" id="PTHR34069">
    <property type="entry name" value="3-OXOACYL-[ACYL-CARRIER-PROTEIN] SYNTHASE 3"/>
    <property type="match status" value="1"/>
</dbReference>
<accession>A0A7W9KPI7</accession>
<dbReference type="Pfam" id="PF08541">
    <property type="entry name" value="ACP_syn_III_C"/>
    <property type="match status" value="1"/>
</dbReference>
<name>A0A7W9KPI7_9PSEU</name>
<evidence type="ECO:0000256" key="2">
    <source>
        <dbReference type="ARBA" id="ARBA00023315"/>
    </source>
</evidence>
<evidence type="ECO:0000256" key="1">
    <source>
        <dbReference type="ARBA" id="ARBA00022679"/>
    </source>
</evidence>
<dbReference type="Gene3D" id="3.40.47.10">
    <property type="match status" value="2"/>
</dbReference>
<keyword evidence="2 4" id="KW-0012">Acyltransferase</keyword>
<dbReference type="PANTHER" id="PTHR34069:SF2">
    <property type="entry name" value="BETA-KETOACYL-[ACYL-CARRIER-PROTEIN] SYNTHASE III"/>
    <property type="match status" value="1"/>
</dbReference>
<reference evidence="4 5" key="1">
    <citation type="submission" date="2020-08" db="EMBL/GenBank/DDBJ databases">
        <title>Sequencing the genomes of 1000 actinobacteria strains.</title>
        <authorList>
            <person name="Klenk H.-P."/>
        </authorList>
    </citation>
    <scope>NUCLEOTIDE SEQUENCE [LARGE SCALE GENOMIC DNA]</scope>
    <source>
        <strain evidence="4 5">DSM 43851</strain>
    </source>
</reference>
<sequence>MTSLAAVASYLPEQVTPITPYLARVGLSPSQIKLYHRFYGFAEVRLAPGSSGADLMLAVADRLPELRGQQHRVRYLVQARTIQLAAPYPYNPLHEVREALGLKNATAFSLTQHACASGLLAVDLCGKLLASDGDPDALALILAGEKAFTPSAQVIADSAIMGEGMAAVLVRAGGDRDVMIGYATRTHGRFHTGPFLSPELMTEFDQLYAPALAEVITAAVARAGLTPDDIALVLPHNVNQMSWFRVAKLVGLPRDRIALENLPKLGHCFCADSFINYRAVRDDGRLRPGDHYVMTSVGLGATFSAMVFRH</sequence>
<dbReference type="GO" id="GO:0044550">
    <property type="term" value="P:secondary metabolite biosynthetic process"/>
    <property type="evidence" value="ECO:0007669"/>
    <property type="project" value="TreeGrafter"/>
</dbReference>
<dbReference type="GO" id="GO:0033818">
    <property type="term" value="F:beta-ketoacyl-acyl-carrier-protein synthase III activity"/>
    <property type="evidence" value="ECO:0007669"/>
    <property type="project" value="UniProtKB-EC"/>
</dbReference>
<dbReference type="InterPro" id="IPR016039">
    <property type="entry name" value="Thiolase-like"/>
</dbReference>
<feature type="domain" description="Beta-ketoacyl-[acyl-carrier-protein] synthase III C-terminal" evidence="3">
    <location>
        <begin position="221"/>
        <end position="309"/>
    </location>
</feature>
<dbReference type="EMBL" id="JACHIR010000001">
    <property type="protein sequence ID" value="MBB5896277.1"/>
    <property type="molecule type" value="Genomic_DNA"/>
</dbReference>
<evidence type="ECO:0000313" key="5">
    <source>
        <dbReference type="Proteomes" id="UP000585638"/>
    </source>
</evidence>
<dbReference type="AlphaFoldDB" id="A0A7W9KPI7"/>
<keyword evidence="5" id="KW-1185">Reference proteome</keyword>
<evidence type="ECO:0000259" key="3">
    <source>
        <dbReference type="Pfam" id="PF08541"/>
    </source>
</evidence>
<keyword evidence="1 4" id="KW-0808">Transferase</keyword>
<protein>
    <submittedName>
        <fullName evidence="4">3-oxoacyl-[acyl-carrier-protein] synthase-3</fullName>
        <ecNumber evidence="4">2.3.1.180</ecNumber>
    </submittedName>
</protein>
<evidence type="ECO:0000313" key="4">
    <source>
        <dbReference type="EMBL" id="MBB5896277.1"/>
    </source>
</evidence>
<organism evidence="4 5">
    <name type="scientific">Kutzneria kofuensis</name>
    <dbReference type="NCBI Taxonomy" id="103725"/>
    <lineage>
        <taxon>Bacteria</taxon>
        <taxon>Bacillati</taxon>
        <taxon>Actinomycetota</taxon>
        <taxon>Actinomycetes</taxon>
        <taxon>Pseudonocardiales</taxon>
        <taxon>Pseudonocardiaceae</taxon>
        <taxon>Kutzneria</taxon>
    </lineage>
</organism>
<proteinExistence type="predicted"/>